<dbReference type="EMBL" id="BARW01013234">
    <property type="protein sequence ID" value="GAI77666.1"/>
    <property type="molecule type" value="Genomic_DNA"/>
</dbReference>
<dbReference type="AlphaFoldDB" id="X1SET9"/>
<accession>X1SET9</accession>
<sequence length="46" mass="5075">LIMDPTYIVGLVTTDATLALKISFSTLYAAILINLNMTINIPWTHP</sequence>
<reference evidence="1" key="1">
    <citation type="journal article" date="2014" name="Front. Microbiol.">
        <title>High frequency of phylogenetically diverse reductive dehalogenase-homologous genes in deep subseafloor sedimentary metagenomes.</title>
        <authorList>
            <person name="Kawai M."/>
            <person name="Futagami T."/>
            <person name="Toyoda A."/>
            <person name="Takaki Y."/>
            <person name="Nishi S."/>
            <person name="Hori S."/>
            <person name="Arai W."/>
            <person name="Tsubouchi T."/>
            <person name="Morono Y."/>
            <person name="Uchiyama I."/>
            <person name="Ito T."/>
            <person name="Fujiyama A."/>
            <person name="Inagaki F."/>
            <person name="Takami H."/>
        </authorList>
    </citation>
    <scope>NUCLEOTIDE SEQUENCE</scope>
    <source>
        <strain evidence="1">Expedition CK06-06</strain>
    </source>
</reference>
<feature type="non-terminal residue" evidence="1">
    <location>
        <position position="1"/>
    </location>
</feature>
<gene>
    <name evidence="1" type="ORF">S12H4_24405</name>
</gene>
<protein>
    <submittedName>
        <fullName evidence="1">Uncharacterized protein</fullName>
    </submittedName>
</protein>
<proteinExistence type="predicted"/>
<evidence type="ECO:0000313" key="1">
    <source>
        <dbReference type="EMBL" id="GAI77666.1"/>
    </source>
</evidence>
<name>X1SET9_9ZZZZ</name>
<organism evidence="1">
    <name type="scientific">marine sediment metagenome</name>
    <dbReference type="NCBI Taxonomy" id="412755"/>
    <lineage>
        <taxon>unclassified sequences</taxon>
        <taxon>metagenomes</taxon>
        <taxon>ecological metagenomes</taxon>
    </lineage>
</organism>
<comment type="caution">
    <text evidence="1">The sequence shown here is derived from an EMBL/GenBank/DDBJ whole genome shotgun (WGS) entry which is preliminary data.</text>
</comment>